<dbReference type="RefSeq" id="WP_019168732.1">
    <property type="nucleotide sequence ID" value="NZ_CAIB01000163.1"/>
</dbReference>
<dbReference type="OrthoDB" id="9776600at2"/>
<dbReference type="PROSITE" id="PS00759">
    <property type="entry name" value="ARGE_DAPE_CPG2_2"/>
    <property type="match status" value="1"/>
</dbReference>
<dbReference type="SUPFAM" id="SSF55031">
    <property type="entry name" value="Bacterial exopeptidase dimerisation domain"/>
    <property type="match status" value="1"/>
</dbReference>
<keyword evidence="6" id="KW-0482">Metalloprotease</keyword>
<comment type="cofactor">
    <cofactor evidence="9">
        <name>a divalent metal cation</name>
        <dbReference type="ChEBI" id="CHEBI:60240"/>
    </cofactor>
    <text evidence="9">Binds 2 divalent metal cations per subunit.</text>
</comment>
<feature type="binding site" evidence="9">
    <location>
        <position position="108"/>
    </location>
    <ligand>
        <name>Zn(2+)</name>
        <dbReference type="ChEBI" id="CHEBI:29105"/>
        <label>1</label>
    </ligand>
</feature>
<gene>
    <name evidence="11" type="primary">pepT_1</name>
    <name evidence="11" type="ORF">NCTC11048_01756</name>
</gene>
<evidence type="ECO:0000256" key="1">
    <source>
        <dbReference type="ARBA" id="ARBA00001947"/>
    </source>
</evidence>
<dbReference type="SUPFAM" id="SSF53187">
    <property type="entry name" value="Zn-dependent exopeptidases"/>
    <property type="match status" value="1"/>
</dbReference>
<reference evidence="11 12" key="1">
    <citation type="submission" date="2018-06" db="EMBL/GenBank/DDBJ databases">
        <authorList>
            <consortium name="Pathogen Informatics"/>
            <person name="Doyle S."/>
        </authorList>
    </citation>
    <scope>NUCLEOTIDE SEQUENCE [LARGE SCALE GENOMIC DNA]</scope>
    <source>
        <strain evidence="12">NCTC 11048</strain>
    </source>
</reference>
<dbReference type="GO" id="GO:0006508">
    <property type="term" value="P:proteolysis"/>
    <property type="evidence" value="ECO:0007669"/>
    <property type="project" value="UniProtKB-KW"/>
</dbReference>
<feature type="binding site" evidence="9">
    <location>
        <position position="142"/>
    </location>
    <ligand>
        <name>Zn(2+)</name>
        <dbReference type="ChEBI" id="CHEBI:29105"/>
        <label>2</label>
    </ligand>
</feature>
<evidence type="ECO:0000256" key="6">
    <source>
        <dbReference type="ARBA" id="ARBA00023049"/>
    </source>
</evidence>
<dbReference type="Pfam" id="PF01546">
    <property type="entry name" value="Peptidase_M20"/>
    <property type="match status" value="1"/>
</dbReference>
<dbReference type="InterPro" id="IPR002933">
    <property type="entry name" value="Peptidase_M20"/>
</dbReference>
<name>A0A380G6E1_STAIN</name>
<dbReference type="STRING" id="1141106.GCA_000308095_01043"/>
<dbReference type="Pfam" id="PF07687">
    <property type="entry name" value="M20_dimer"/>
    <property type="match status" value="1"/>
</dbReference>
<dbReference type="PROSITE" id="PS00758">
    <property type="entry name" value="ARGE_DAPE_CPG2_1"/>
    <property type="match status" value="1"/>
</dbReference>
<dbReference type="InterPro" id="IPR001261">
    <property type="entry name" value="ArgE/DapE_CS"/>
</dbReference>
<evidence type="ECO:0000313" key="12">
    <source>
        <dbReference type="Proteomes" id="UP000255549"/>
    </source>
</evidence>
<comment type="similarity">
    <text evidence="7">Belongs to the peptidase M42 family.</text>
</comment>
<keyword evidence="5" id="KW-0862">Zinc</keyword>
<dbReference type="CDD" id="cd05683">
    <property type="entry name" value="M20_peptT_like"/>
    <property type="match status" value="1"/>
</dbReference>
<dbReference type="InterPro" id="IPR010162">
    <property type="entry name" value="PepT-like"/>
</dbReference>
<feature type="binding site" evidence="9">
    <location>
        <position position="165"/>
    </location>
    <ligand>
        <name>Zn(2+)</name>
        <dbReference type="ChEBI" id="CHEBI:29105"/>
        <label>1</label>
    </ligand>
</feature>
<dbReference type="EMBL" id="UHDP01000003">
    <property type="protein sequence ID" value="SUM46694.1"/>
    <property type="molecule type" value="Genomic_DNA"/>
</dbReference>
<evidence type="ECO:0000256" key="2">
    <source>
        <dbReference type="ARBA" id="ARBA00022670"/>
    </source>
</evidence>
<keyword evidence="12" id="KW-1185">Reference proteome</keyword>
<protein>
    <submittedName>
        <fullName evidence="11">Peptidase T-like protein</fullName>
        <ecNumber evidence="11">3.4.-.-</ecNumber>
        <ecNumber evidence="11">3.4.11.4</ecNumber>
    </submittedName>
</protein>
<keyword evidence="2" id="KW-0645">Protease</keyword>
<feature type="active site" description="Proton acceptor" evidence="8">
    <location>
        <position position="141"/>
    </location>
</feature>
<comment type="cofactor">
    <cofactor evidence="1">
        <name>Zn(2+)</name>
        <dbReference type="ChEBI" id="CHEBI:29105"/>
    </cofactor>
</comment>
<dbReference type="PANTHER" id="PTHR42994:SF2">
    <property type="entry name" value="PEPTIDASE"/>
    <property type="match status" value="1"/>
</dbReference>
<dbReference type="EC" id="3.4.11.4" evidence="11"/>
<dbReference type="GO" id="GO:0045148">
    <property type="term" value="F:tripeptide aminopeptidase activity"/>
    <property type="evidence" value="ECO:0007669"/>
    <property type="project" value="UniProtKB-EC"/>
</dbReference>
<evidence type="ECO:0000256" key="7">
    <source>
        <dbReference type="PIRNR" id="PIRNR001123"/>
    </source>
</evidence>
<dbReference type="InterPro" id="IPR036264">
    <property type="entry name" value="Bact_exopeptidase_dim_dom"/>
</dbReference>
<keyword evidence="11" id="KW-0031">Aminopeptidase</keyword>
<evidence type="ECO:0000256" key="5">
    <source>
        <dbReference type="ARBA" id="ARBA00022833"/>
    </source>
</evidence>
<keyword evidence="4 11" id="KW-0378">Hydrolase</keyword>
<dbReference type="PANTHER" id="PTHR42994">
    <property type="entry name" value="PEPTIDASE T"/>
    <property type="match status" value="1"/>
</dbReference>
<dbReference type="NCBIfam" id="TIGR01883">
    <property type="entry name" value="PepT-like"/>
    <property type="match status" value="1"/>
</dbReference>
<evidence type="ECO:0000313" key="11">
    <source>
        <dbReference type="EMBL" id="SUM46694.1"/>
    </source>
</evidence>
<dbReference type="PIRSF" id="PIRSF001123">
    <property type="entry name" value="PepA_GA"/>
    <property type="match status" value="1"/>
</dbReference>
<keyword evidence="3 9" id="KW-0479">Metal-binding</keyword>
<feature type="binding site" evidence="9">
    <location>
        <position position="108"/>
    </location>
    <ligand>
        <name>Zn(2+)</name>
        <dbReference type="ChEBI" id="CHEBI:29105"/>
        <label>2</label>
    </ligand>
</feature>
<dbReference type="InterPro" id="IPR011650">
    <property type="entry name" value="Peptidase_M20_dimer"/>
</dbReference>
<dbReference type="Proteomes" id="UP000255549">
    <property type="component" value="Unassembled WGS sequence"/>
</dbReference>
<organism evidence="11 12">
    <name type="scientific">Staphylococcus intermedius NCTC 11048</name>
    <dbReference type="NCBI Taxonomy" id="1141106"/>
    <lineage>
        <taxon>Bacteria</taxon>
        <taxon>Bacillati</taxon>
        <taxon>Bacillota</taxon>
        <taxon>Bacilli</taxon>
        <taxon>Bacillales</taxon>
        <taxon>Staphylococcaceae</taxon>
        <taxon>Staphylococcus</taxon>
        <taxon>Staphylococcus intermedius group</taxon>
    </lineage>
</organism>
<evidence type="ECO:0000259" key="10">
    <source>
        <dbReference type="Pfam" id="PF07687"/>
    </source>
</evidence>
<dbReference type="AlphaFoldDB" id="A0A380G6E1"/>
<accession>A0A380G6E1</accession>
<feature type="domain" description="Peptidase M20 dimerisation" evidence="10">
    <location>
        <begin position="181"/>
        <end position="274"/>
    </location>
</feature>
<evidence type="ECO:0000256" key="4">
    <source>
        <dbReference type="ARBA" id="ARBA00022801"/>
    </source>
</evidence>
<dbReference type="GO" id="GO:0046872">
    <property type="term" value="F:metal ion binding"/>
    <property type="evidence" value="ECO:0007669"/>
    <property type="project" value="UniProtKB-UniRule"/>
</dbReference>
<evidence type="ECO:0000256" key="8">
    <source>
        <dbReference type="PIRSR" id="PIRSR001123-1"/>
    </source>
</evidence>
<sequence>MLNKERLIDTFLELVQIDSETGHEQNIQPILKEKFESLGLSVVEDNAKATTGFGANNLICTLPANQEGKDKIYFTSHMDTVESGRNVKPIIKEDGFIYSDGTTVLGADDKAGLAVIFEVLHIIHEQQLPHGQIQFVITVGEESGLVGAKALRKADLDADYGYAIDSAVPVGSITIGAPYQMKVNATIHGKKAHASTPNEGISAINIAAQAISQMKLGQIDYETTANIGKFQGGGPTNVVTDLVNIWAEARSHSKEKLDAQVEHMKSTFENAAKQHGCHAKVETELSYPGFRVESNDRVYQVAEQAATALGFDMQADVGGGGSDGNIINQLGIPTVILGVGYEKIHTTDERISKQSLYDLTHYVLKIIELNA</sequence>
<dbReference type="EC" id="3.4.-.-" evidence="11"/>
<dbReference type="InterPro" id="IPR008007">
    <property type="entry name" value="Peptidase_M42"/>
</dbReference>
<dbReference type="Gene3D" id="3.40.630.10">
    <property type="entry name" value="Zn peptidases"/>
    <property type="match status" value="1"/>
</dbReference>
<proteinExistence type="inferred from homology"/>
<evidence type="ECO:0000256" key="9">
    <source>
        <dbReference type="PIRSR" id="PIRSR001123-2"/>
    </source>
</evidence>
<dbReference type="GO" id="GO:0008237">
    <property type="term" value="F:metallopeptidase activity"/>
    <property type="evidence" value="ECO:0007669"/>
    <property type="project" value="UniProtKB-KW"/>
</dbReference>
<dbReference type="Gene3D" id="3.30.70.360">
    <property type="match status" value="1"/>
</dbReference>
<evidence type="ECO:0000256" key="3">
    <source>
        <dbReference type="ARBA" id="ARBA00022723"/>
    </source>
</evidence>